<reference evidence="2" key="1">
    <citation type="journal article" date="2023" name="Mol. Phylogenet. Evol.">
        <title>Genome-scale phylogeny and comparative genomics of the fungal order Sordariales.</title>
        <authorList>
            <person name="Hensen N."/>
            <person name="Bonometti L."/>
            <person name="Westerberg I."/>
            <person name="Brannstrom I.O."/>
            <person name="Guillou S."/>
            <person name="Cros-Aarteil S."/>
            <person name="Calhoun S."/>
            <person name="Haridas S."/>
            <person name="Kuo A."/>
            <person name="Mondo S."/>
            <person name="Pangilinan J."/>
            <person name="Riley R."/>
            <person name="LaButti K."/>
            <person name="Andreopoulos B."/>
            <person name="Lipzen A."/>
            <person name="Chen C."/>
            <person name="Yan M."/>
            <person name="Daum C."/>
            <person name="Ng V."/>
            <person name="Clum A."/>
            <person name="Steindorff A."/>
            <person name="Ohm R.A."/>
            <person name="Martin F."/>
            <person name="Silar P."/>
            <person name="Natvig D.O."/>
            <person name="Lalanne C."/>
            <person name="Gautier V."/>
            <person name="Ament-Velasquez S.L."/>
            <person name="Kruys A."/>
            <person name="Hutchinson M.I."/>
            <person name="Powell A.J."/>
            <person name="Barry K."/>
            <person name="Miller A.N."/>
            <person name="Grigoriev I.V."/>
            <person name="Debuchy R."/>
            <person name="Gladieux P."/>
            <person name="Hiltunen Thoren M."/>
            <person name="Johannesson H."/>
        </authorList>
    </citation>
    <scope>NUCLEOTIDE SEQUENCE</scope>
    <source>
        <strain evidence="2">CBS 538.74</strain>
    </source>
</reference>
<evidence type="ECO:0000313" key="2">
    <source>
        <dbReference type="EMBL" id="KAK4153106.1"/>
    </source>
</evidence>
<keyword evidence="3" id="KW-1185">Reference proteome</keyword>
<evidence type="ECO:0000256" key="1">
    <source>
        <dbReference type="SAM" id="MobiDB-lite"/>
    </source>
</evidence>
<feature type="region of interest" description="Disordered" evidence="1">
    <location>
        <begin position="128"/>
        <end position="162"/>
    </location>
</feature>
<feature type="region of interest" description="Disordered" evidence="1">
    <location>
        <begin position="1"/>
        <end position="45"/>
    </location>
</feature>
<evidence type="ECO:0000313" key="3">
    <source>
        <dbReference type="Proteomes" id="UP001302745"/>
    </source>
</evidence>
<feature type="region of interest" description="Disordered" evidence="1">
    <location>
        <begin position="174"/>
        <end position="197"/>
    </location>
</feature>
<proteinExistence type="predicted"/>
<organism evidence="2 3">
    <name type="scientific">Chaetomidium leptoderma</name>
    <dbReference type="NCBI Taxonomy" id="669021"/>
    <lineage>
        <taxon>Eukaryota</taxon>
        <taxon>Fungi</taxon>
        <taxon>Dikarya</taxon>
        <taxon>Ascomycota</taxon>
        <taxon>Pezizomycotina</taxon>
        <taxon>Sordariomycetes</taxon>
        <taxon>Sordariomycetidae</taxon>
        <taxon>Sordariales</taxon>
        <taxon>Chaetomiaceae</taxon>
        <taxon>Chaetomidium</taxon>
    </lineage>
</organism>
<gene>
    <name evidence="2" type="ORF">C8A00DRAFT_34174</name>
</gene>
<feature type="compositionally biased region" description="Pro residues" evidence="1">
    <location>
        <begin position="1"/>
        <end position="11"/>
    </location>
</feature>
<dbReference type="AlphaFoldDB" id="A0AAN6VMU8"/>
<dbReference type="Proteomes" id="UP001302745">
    <property type="component" value="Unassembled WGS sequence"/>
</dbReference>
<accession>A0AAN6VMU8</accession>
<comment type="caution">
    <text evidence="2">The sequence shown here is derived from an EMBL/GenBank/DDBJ whole genome shotgun (WGS) entry which is preliminary data.</text>
</comment>
<sequence length="244" mass="27043">MHNFPPSPPARSQPQRSTGAERLQTDKQKTKYGGKKKSHTTESETAVFSWRFDPGNLVPGYGGGMDGGYHQGFHQAGGYTPQTTYPDRFDFTGGFVHRPPLTYGLAPGNGGVDGPGPQTPFPYPRIIDPEDLYDRDHQPNTGTGHVGNRDGPVNQEQGDDRAMRDVDMSWGDQEWYTGDVGNRDGSVDQGQGEGRDVDMFSGEEEWNVVDHADTKDDSLVDQARSLYYHRPSYPPNIAEEDFCD</sequence>
<name>A0AAN6VMU8_9PEZI</name>
<reference evidence="2" key="2">
    <citation type="submission" date="2023-05" db="EMBL/GenBank/DDBJ databases">
        <authorList>
            <consortium name="Lawrence Berkeley National Laboratory"/>
            <person name="Steindorff A."/>
            <person name="Hensen N."/>
            <person name="Bonometti L."/>
            <person name="Westerberg I."/>
            <person name="Brannstrom I.O."/>
            <person name="Guillou S."/>
            <person name="Cros-Aarteil S."/>
            <person name="Calhoun S."/>
            <person name="Haridas S."/>
            <person name="Kuo A."/>
            <person name="Mondo S."/>
            <person name="Pangilinan J."/>
            <person name="Riley R."/>
            <person name="Labutti K."/>
            <person name="Andreopoulos B."/>
            <person name="Lipzen A."/>
            <person name="Chen C."/>
            <person name="Yanf M."/>
            <person name="Daum C."/>
            <person name="Ng V."/>
            <person name="Clum A."/>
            <person name="Ohm R."/>
            <person name="Martin F."/>
            <person name="Silar P."/>
            <person name="Natvig D."/>
            <person name="Lalanne C."/>
            <person name="Gautier V."/>
            <person name="Ament-Velasquez S.L."/>
            <person name="Kruys A."/>
            <person name="Hutchinson M.I."/>
            <person name="Powell A.J."/>
            <person name="Barry K."/>
            <person name="Miller A.N."/>
            <person name="Grigoriev I.V."/>
            <person name="Debuchy R."/>
            <person name="Gladieux P."/>
            <person name="Thoren M.H."/>
            <person name="Johannesson H."/>
        </authorList>
    </citation>
    <scope>NUCLEOTIDE SEQUENCE</scope>
    <source>
        <strain evidence="2">CBS 538.74</strain>
    </source>
</reference>
<protein>
    <submittedName>
        <fullName evidence="2">Uncharacterized protein</fullName>
    </submittedName>
</protein>
<dbReference type="EMBL" id="MU856951">
    <property type="protein sequence ID" value="KAK4153106.1"/>
    <property type="molecule type" value="Genomic_DNA"/>
</dbReference>